<dbReference type="InterPro" id="IPR036413">
    <property type="entry name" value="YaeB-like_sf"/>
</dbReference>
<dbReference type="PANTHER" id="PTHR12818:SF0">
    <property type="entry name" value="TRNA (ADENINE(37)-N6)-METHYLTRANSFERASE"/>
    <property type="match status" value="1"/>
</dbReference>
<dbReference type="InterPro" id="IPR040372">
    <property type="entry name" value="YaeB-like"/>
</dbReference>
<dbReference type="GO" id="GO:0008168">
    <property type="term" value="F:methyltransferase activity"/>
    <property type="evidence" value="ECO:0007669"/>
    <property type="project" value="UniProtKB-KW"/>
</dbReference>
<comment type="caution">
    <text evidence="4">The sequence shown here is derived from an EMBL/GenBank/DDBJ whole genome shotgun (WGS) entry which is preliminary data.</text>
</comment>
<dbReference type="RefSeq" id="WP_144645241.1">
    <property type="nucleotide sequence ID" value="NZ_BNAX01000024.1"/>
</dbReference>
<keyword evidence="5" id="KW-1185">Reference proteome</keyword>
<sequence length="133" mass="14464">MILHPIGYVRSPRSTPVGDDWDSVTSLVELDGARFGATALRGLEEFSHVEIVYVFEPPAVPRTASQVGIFAQRAGNRPNRLGVTRCRLLGIGDLTIKVRGLDAVDGSPVLDIKPCLADRRYEPVPSAKTVVVR</sequence>
<evidence type="ECO:0000256" key="2">
    <source>
        <dbReference type="ARBA" id="ARBA00033753"/>
    </source>
</evidence>
<dbReference type="EMBL" id="VJZA01000118">
    <property type="protein sequence ID" value="TVT15353.1"/>
    <property type="molecule type" value="Genomic_DNA"/>
</dbReference>
<keyword evidence="4" id="KW-0808">Transferase</keyword>
<accession>A0A557ZTL0</accession>
<dbReference type="SUPFAM" id="SSF118196">
    <property type="entry name" value="YaeB-like"/>
    <property type="match status" value="1"/>
</dbReference>
<gene>
    <name evidence="4" type="ORF">FNH06_36390</name>
</gene>
<organism evidence="4 5">
    <name type="scientific">Amycolatopsis acidiphila</name>
    <dbReference type="NCBI Taxonomy" id="715473"/>
    <lineage>
        <taxon>Bacteria</taxon>
        <taxon>Bacillati</taxon>
        <taxon>Actinomycetota</taxon>
        <taxon>Actinomycetes</taxon>
        <taxon>Pseudonocardiales</taxon>
        <taxon>Pseudonocardiaceae</taxon>
        <taxon>Amycolatopsis</taxon>
    </lineage>
</organism>
<comment type="similarity">
    <text evidence="2">Belongs to the tRNA methyltransferase O family.</text>
</comment>
<dbReference type="GO" id="GO:0032259">
    <property type="term" value="P:methylation"/>
    <property type="evidence" value="ECO:0007669"/>
    <property type="project" value="UniProtKB-KW"/>
</dbReference>
<dbReference type="PROSITE" id="PS51668">
    <property type="entry name" value="TSAA_2"/>
    <property type="match status" value="1"/>
</dbReference>
<proteinExistence type="inferred from homology"/>
<evidence type="ECO:0000313" key="5">
    <source>
        <dbReference type="Proteomes" id="UP000318578"/>
    </source>
</evidence>
<evidence type="ECO:0000256" key="1">
    <source>
        <dbReference type="ARBA" id="ARBA00022691"/>
    </source>
</evidence>
<dbReference type="Gene3D" id="2.40.30.70">
    <property type="entry name" value="YaeB-like"/>
    <property type="match status" value="1"/>
</dbReference>
<protein>
    <submittedName>
        <fullName evidence="4">SAM-dependent methyltransferase</fullName>
    </submittedName>
</protein>
<evidence type="ECO:0000313" key="4">
    <source>
        <dbReference type="EMBL" id="TVT15353.1"/>
    </source>
</evidence>
<feature type="domain" description="TsaA-like" evidence="3">
    <location>
        <begin position="3"/>
        <end position="124"/>
    </location>
</feature>
<dbReference type="InterPro" id="IPR023370">
    <property type="entry name" value="TrmO-like_N"/>
</dbReference>
<dbReference type="OrthoDB" id="9804309at2"/>
<dbReference type="Proteomes" id="UP000318578">
    <property type="component" value="Unassembled WGS sequence"/>
</dbReference>
<dbReference type="Pfam" id="PF01980">
    <property type="entry name" value="TrmO_N"/>
    <property type="match status" value="1"/>
</dbReference>
<dbReference type="AlphaFoldDB" id="A0A557ZTL0"/>
<keyword evidence="4" id="KW-0489">Methyltransferase</keyword>
<evidence type="ECO:0000259" key="3">
    <source>
        <dbReference type="PROSITE" id="PS51668"/>
    </source>
</evidence>
<reference evidence="4 5" key="1">
    <citation type="submission" date="2019-07" db="EMBL/GenBank/DDBJ databases">
        <title>New species of Amycolatopsis and Streptomyces.</title>
        <authorList>
            <person name="Duangmal K."/>
            <person name="Teo W.F.A."/>
            <person name="Lipun K."/>
        </authorList>
    </citation>
    <scope>NUCLEOTIDE SEQUENCE [LARGE SCALE GENOMIC DNA]</scope>
    <source>
        <strain evidence="4 5">JCM 30562</strain>
    </source>
</reference>
<dbReference type="InterPro" id="IPR036414">
    <property type="entry name" value="YaeB_N_sf"/>
</dbReference>
<keyword evidence="1" id="KW-0949">S-adenosyl-L-methionine</keyword>
<dbReference type="PANTHER" id="PTHR12818">
    <property type="entry name" value="TRNA (ADENINE(37)-N6)-METHYLTRANSFERASE"/>
    <property type="match status" value="1"/>
</dbReference>
<name>A0A557ZTL0_9PSEU</name>